<feature type="domain" description="NarG-like" evidence="15">
    <location>
        <begin position="7"/>
        <end position="223"/>
    </location>
</feature>
<keyword evidence="17" id="KW-1185">Reference proteome</keyword>
<dbReference type="InterPro" id="IPR003816">
    <property type="entry name" value="Nitrate_red_gam"/>
</dbReference>
<name>Q39YU9_GEOMG</name>
<reference evidence="16 17" key="1">
    <citation type="submission" date="2005-10" db="EMBL/GenBank/DDBJ databases">
        <title>Complete sequence of Geobacter metallireducens GS-15.</title>
        <authorList>
            <consortium name="US DOE Joint Genome Institute"/>
            <person name="Copeland A."/>
            <person name="Lucas S."/>
            <person name="Lapidus A."/>
            <person name="Barry K."/>
            <person name="Detter J.C."/>
            <person name="Glavina T."/>
            <person name="Hammon N."/>
            <person name="Israni S."/>
            <person name="Pitluck S."/>
            <person name="Di Bartolo G."/>
            <person name="Chain P."/>
            <person name="Schmutz J."/>
            <person name="Larimer F."/>
            <person name="Land M."/>
            <person name="Kyrpides N."/>
            <person name="Ivanova N."/>
            <person name="Richardson P."/>
        </authorList>
    </citation>
    <scope>NUCLEOTIDE SEQUENCE [LARGE SCALE GENOMIC DNA]</scope>
    <source>
        <strain evidence="17">ATCC 53774 / DSM 7210 / GS-15</strain>
    </source>
</reference>
<evidence type="ECO:0000256" key="7">
    <source>
        <dbReference type="ARBA" id="ARBA00022982"/>
    </source>
</evidence>
<dbReference type="SUPFAM" id="SSF103501">
    <property type="entry name" value="Respiratory nitrate reductase 1 gamma chain"/>
    <property type="match status" value="1"/>
</dbReference>
<keyword evidence="2" id="KW-0813">Transport</keyword>
<evidence type="ECO:0000256" key="6">
    <source>
        <dbReference type="ARBA" id="ARBA00022723"/>
    </source>
</evidence>
<keyword evidence="5 14" id="KW-0812">Transmembrane</keyword>
<feature type="transmembrane region" description="Helical" evidence="14">
    <location>
        <begin position="6"/>
        <end position="25"/>
    </location>
</feature>
<dbReference type="RefSeq" id="WP_004512304.1">
    <property type="nucleotide sequence ID" value="NC_007517.1"/>
</dbReference>
<feature type="binding site" description="axial binding residue" evidence="13">
    <location>
        <position position="68"/>
    </location>
    <ligand>
        <name>heme b</name>
        <dbReference type="ChEBI" id="CHEBI:60344"/>
        <label>1</label>
    </ligand>
    <ligandPart>
        <name>Fe</name>
        <dbReference type="ChEBI" id="CHEBI:18248"/>
    </ligandPart>
</feature>
<proteinExistence type="predicted"/>
<dbReference type="GO" id="GO:0008940">
    <property type="term" value="F:nitrate reductase activity"/>
    <property type="evidence" value="ECO:0007669"/>
    <property type="project" value="InterPro"/>
</dbReference>
<evidence type="ECO:0000256" key="1">
    <source>
        <dbReference type="ARBA" id="ARBA00004651"/>
    </source>
</evidence>
<dbReference type="GO" id="GO:0005886">
    <property type="term" value="C:plasma membrane"/>
    <property type="evidence" value="ECO:0007669"/>
    <property type="project" value="UniProtKB-SubCell"/>
</dbReference>
<accession>Q39YU9</accession>
<dbReference type="GO" id="GO:0009325">
    <property type="term" value="C:nitrate reductase complex"/>
    <property type="evidence" value="ECO:0007669"/>
    <property type="project" value="InterPro"/>
</dbReference>
<feature type="transmembrane region" description="Helical" evidence="14">
    <location>
        <begin position="57"/>
        <end position="77"/>
    </location>
</feature>
<dbReference type="GO" id="GO:0019645">
    <property type="term" value="P:anaerobic electron transport chain"/>
    <property type="evidence" value="ECO:0007669"/>
    <property type="project" value="TreeGrafter"/>
</dbReference>
<dbReference type="EMBL" id="CP000148">
    <property type="protein sequence ID" value="ABB30575.1"/>
    <property type="molecule type" value="Genomic_DNA"/>
</dbReference>
<evidence type="ECO:0000256" key="8">
    <source>
        <dbReference type="ARBA" id="ARBA00022989"/>
    </source>
</evidence>
<keyword evidence="6" id="KW-0479">Metal-binding</keyword>
<evidence type="ECO:0000256" key="5">
    <source>
        <dbReference type="ARBA" id="ARBA00022692"/>
    </source>
</evidence>
<evidence type="ECO:0000256" key="12">
    <source>
        <dbReference type="ARBA" id="ARBA00023136"/>
    </source>
</evidence>
<keyword evidence="3" id="KW-1003">Cell membrane</keyword>
<gene>
    <name evidence="16" type="primary">narI-1</name>
    <name evidence="16" type="ordered locus">Gmet_0332</name>
</gene>
<dbReference type="PANTHER" id="PTHR30598:SF3">
    <property type="entry name" value="RESPIRATORY NITRATE REDUCTASE 1 GAMMA CHAIN"/>
    <property type="match status" value="1"/>
</dbReference>
<dbReference type="GO" id="GO:0046872">
    <property type="term" value="F:metal ion binding"/>
    <property type="evidence" value="ECO:0007669"/>
    <property type="project" value="UniProtKB-KW"/>
</dbReference>
<dbReference type="Pfam" id="PF02665">
    <property type="entry name" value="Nitrate_red_gam"/>
    <property type="match status" value="1"/>
</dbReference>
<dbReference type="GO" id="GO:0042128">
    <property type="term" value="P:nitrate assimilation"/>
    <property type="evidence" value="ECO:0007669"/>
    <property type="project" value="UniProtKB-KW"/>
</dbReference>
<evidence type="ECO:0000256" key="11">
    <source>
        <dbReference type="ARBA" id="ARBA00023063"/>
    </source>
</evidence>
<feature type="binding site" description="axial binding residue" evidence="13">
    <location>
        <position position="58"/>
    </location>
    <ligand>
        <name>heme b</name>
        <dbReference type="ChEBI" id="CHEBI:60344"/>
        <label>1</label>
    </ligand>
    <ligandPart>
        <name>Fe</name>
        <dbReference type="ChEBI" id="CHEBI:18248"/>
    </ligandPart>
</feature>
<feature type="transmembrane region" description="Helical" evidence="14">
    <location>
        <begin position="181"/>
        <end position="207"/>
    </location>
</feature>
<dbReference type="eggNOG" id="COG2181">
    <property type="taxonomic scope" value="Bacteria"/>
</dbReference>
<dbReference type="Proteomes" id="UP000007073">
    <property type="component" value="Chromosome"/>
</dbReference>
<evidence type="ECO:0000256" key="13">
    <source>
        <dbReference type="PIRSR" id="PIRSR603816-1"/>
    </source>
</evidence>
<keyword evidence="4 13" id="KW-0349">Heme</keyword>
<feature type="transmembrane region" description="Helical" evidence="14">
    <location>
        <begin position="89"/>
        <end position="111"/>
    </location>
</feature>
<dbReference type="InterPro" id="IPR023234">
    <property type="entry name" value="NarG-like_domain"/>
</dbReference>
<evidence type="ECO:0000256" key="2">
    <source>
        <dbReference type="ARBA" id="ARBA00022448"/>
    </source>
</evidence>
<sequence>MLNTVLNTFIFVALPYVALAMLIVVTPYRYYSNRLTWSAYSTQFLERKTLYWGANPWHYGIIPIILAHTLGVVAPGAMKSLLGNVEVLVFLESVGLGLGLFALFGCVVLLLRRVNAPMLKRVTYPADWVLLILLTFQTLTGVYISLFMRWGSQWYLHTAVPYLYSLLYFNPKVEYLADFPLILKLHAAGAFLIVALLPFTKLVHLLYWPLDFLKDPPILYRWRSRPEGKVE</sequence>
<dbReference type="GO" id="GO:0020037">
    <property type="term" value="F:heme binding"/>
    <property type="evidence" value="ECO:0007669"/>
    <property type="project" value="TreeGrafter"/>
</dbReference>
<evidence type="ECO:0000313" key="17">
    <source>
        <dbReference type="Proteomes" id="UP000007073"/>
    </source>
</evidence>
<evidence type="ECO:0000256" key="14">
    <source>
        <dbReference type="SAM" id="Phobius"/>
    </source>
</evidence>
<feature type="transmembrane region" description="Helical" evidence="14">
    <location>
        <begin position="123"/>
        <end position="146"/>
    </location>
</feature>
<dbReference type="NCBIfam" id="TIGR00351">
    <property type="entry name" value="narI"/>
    <property type="match status" value="1"/>
</dbReference>
<evidence type="ECO:0000256" key="3">
    <source>
        <dbReference type="ARBA" id="ARBA00022475"/>
    </source>
</evidence>
<protein>
    <submittedName>
        <fullName evidence="16">Respiratory nitrate reductase, cytochrome b gamma subunit</fullName>
    </submittedName>
</protein>
<keyword evidence="12 14" id="KW-0472">Membrane</keyword>
<dbReference type="GO" id="GO:0009055">
    <property type="term" value="F:electron transfer activity"/>
    <property type="evidence" value="ECO:0007669"/>
    <property type="project" value="TreeGrafter"/>
</dbReference>
<evidence type="ECO:0000256" key="9">
    <source>
        <dbReference type="ARBA" id="ARBA00023002"/>
    </source>
</evidence>
<keyword evidence="8 14" id="KW-1133">Transmembrane helix</keyword>
<dbReference type="InterPro" id="IPR036197">
    <property type="entry name" value="NarG-like_sf"/>
</dbReference>
<reference evidence="16 17" key="2">
    <citation type="journal article" date="2009" name="BMC Microbiol.">
        <title>The genome sequence of Geobacter metallireducens: features of metabolism, physiology and regulation common and dissimilar to Geobacter sulfurreducens.</title>
        <authorList>
            <person name="Aklujkar M."/>
            <person name="Krushkal J."/>
            <person name="DiBartolo G."/>
            <person name="Lapidus A."/>
            <person name="Land M.L."/>
            <person name="Lovley D.R."/>
        </authorList>
    </citation>
    <scope>NUCLEOTIDE SEQUENCE [LARGE SCALE GENOMIC DNA]</scope>
    <source>
        <strain evidence="17">ATCC 53774 / DSM 7210 / GS-15</strain>
    </source>
</reference>
<evidence type="ECO:0000256" key="4">
    <source>
        <dbReference type="ARBA" id="ARBA00022617"/>
    </source>
</evidence>
<evidence type="ECO:0000313" key="16">
    <source>
        <dbReference type="EMBL" id="ABB30575.1"/>
    </source>
</evidence>
<dbReference type="InterPro" id="IPR051936">
    <property type="entry name" value="Heme-iron_electron_transfer"/>
</dbReference>
<evidence type="ECO:0000256" key="10">
    <source>
        <dbReference type="ARBA" id="ARBA00023004"/>
    </source>
</evidence>
<comment type="subcellular location">
    <subcellularLocation>
        <location evidence="1">Cell membrane</location>
        <topology evidence="1">Multi-pass membrane protein</topology>
    </subcellularLocation>
</comment>
<evidence type="ECO:0000259" key="15">
    <source>
        <dbReference type="Pfam" id="PF02665"/>
    </source>
</evidence>
<keyword evidence="7" id="KW-0249">Electron transport</keyword>
<keyword evidence="10 13" id="KW-0408">Iron</keyword>
<dbReference type="HOGENOM" id="CLU_092378_0_0_7"/>
<dbReference type="AlphaFoldDB" id="Q39YU9"/>
<keyword evidence="11" id="KW-0534">Nitrate assimilation</keyword>
<dbReference type="STRING" id="269799.Gmet_0332"/>
<organism evidence="16 17">
    <name type="scientific">Geobacter metallireducens (strain ATCC 53774 / DSM 7210 / GS-15)</name>
    <dbReference type="NCBI Taxonomy" id="269799"/>
    <lineage>
        <taxon>Bacteria</taxon>
        <taxon>Pseudomonadati</taxon>
        <taxon>Thermodesulfobacteriota</taxon>
        <taxon>Desulfuromonadia</taxon>
        <taxon>Geobacterales</taxon>
        <taxon>Geobacteraceae</taxon>
        <taxon>Geobacter</taxon>
    </lineage>
</organism>
<dbReference type="Gene3D" id="1.20.950.20">
    <property type="entry name" value="Transmembrane di-heme cytochromes, Chain C"/>
    <property type="match status" value="1"/>
</dbReference>
<dbReference type="KEGG" id="gme:Gmet_0332"/>
<dbReference type="PANTHER" id="PTHR30598">
    <property type="entry name" value="NITRATE REDUCTASE PRIVATE CHAPERONE, REDOX ENZYME MATURATION PROTEIN REMP FAMILY"/>
    <property type="match status" value="1"/>
</dbReference>
<feature type="binding site" description="axial binding residue" evidence="13">
    <location>
        <position position="186"/>
    </location>
    <ligand>
        <name>heme b</name>
        <dbReference type="ChEBI" id="CHEBI:60344"/>
        <label>1</label>
    </ligand>
    <ligandPart>
        <name>Fe</name>
        <dbReference type="ChEBI" id="CHEBI:18248"/>
    </ligandPart>
</feature>
<keyword evidence="9" id="KW-0560">Oxidoreductase</keyword>
<feature type="binding site" description="axial binding residue" evidence="13">
    <location>
        <position position="204"/>
    </location>
    <ligand>
        <name>heme b</name>
        <dbReference type="ChEBI" id="CHEBI:60344"/>
        <label>1</label>
    </ligand>
    <ligandPart>
        <name>Fe</name>
        <dbReference type="ChEBI" id="CHEBI:18248"/>
    </ligandPart>
</feature>